<dbReference type="AlphaFoldDB" id="A0A0R2DRU7"/>
<reference evidence="1 2" key="1">
    <citation type="journal article" date="2015" name="Genome Announc.">
        <title>Expanding the biotechnology potential of lactobacilli through comparative genomics of 213 strains and associated genera.</title>
        <authorList>
            <person name="Sun Z."/>
            <person name="Harris H.M."/>
            <person name="McCann A."/>
            <person name="Guo C."/>
            <person name="Argimon S."/>
            <person name="Zhang W."/>
            <person name="Yang X."/>
            <person name="Jeffery I.B."/>
            <person name="Cooney J.C."/>
            <person name="Kagawa T.F."/>
            <person name="Liu W."/>
            <person name="Song Y."/>
            <person name="Salvetti E."/>
            <person name="Wrobel A."/>
            <person name="Rasinkangas P."/>
            <person name="Parkhill J."/>
            <person name="Rea M.C."/>
            <person name="O'Sullivan O."/>
            <person name="Ritari J."/>
            <person name="Douillard F.P."/>
            <person name="Paul Ross R."/>
            <person name="Yang R."/>
            <person name="Briner A.E."/>
            <person name="Felis G.E."/>
            <person name="de Vos W.M."/>
            <person name="Barrangou R."/>
            <person name="Klaenhammer T.R."/>
            <person name="Caufield P.W."/>
            <person name="Cui Y."/>
            <person name="Zhang H."/>
            <person name="O'Toole P.W."/>
        </authorList>
    </citation>
    <scope>NUCLEOTIDE SEQUENCE [LARGE SCALE GENOMIC DNA]</scope>
    <source>
        <strain evidence="1 2">DSM 21775</strain>
    </source>
</reference>
<dbReference type="STRING" id="1423803.FD13_GL000836"/>
<organism evidence="1 2">
    <name type="scientific">Levilactobacillus senmaizukei DSM 21775 = NBRC 103853</name>
    <dbReference type="NCBI Taxonomy" id="1423803"/>
    <lineage>
        <taxon>Bacteria</taxon>
        <taxon>Bacillati</taxon>
        <taxon>Bacillota</taxon>
        <taxon>Bacilli</taxon>
        <taxon>Lactobacillales</taxon>
        <taxon>Lactobacillaceae</taxon>
        <taxon>Levilactobacillus</taxon>
    </lineage>
</organism>
<dbReference type="InterPro" id="IPR006334">
    <property type="entry name" value="Glut_cys_ligase"/>
</dbReference>
<dbReference type="SUPFAM" id="SSF55931">
    <property type="entry name" value="Glutamine synthetase/guanido kinase"/>
    <property type="match status" value="1"/>
</dbReference>
<protein>
    <submittedName>
        <fullName evidence="1">Gamma-glutamylcysteine synthetase</fullName>
    </submittedName>
</protein>
<dbReference type="PANTHER" id="PTHR38761">
    <property type="entry name" value="GLUTAMATE--CYSTEINE LIGASE"/>
    <property type="match status" value="1"/>
</dbReference>
<dbReference type="GO" id="GO:0004357">
    <property type="term" value="F:glutamate-cysteine ligase activity"/>
    <property type="evidence" value="ECO:0007669"/>
    <property type="project" value="InterPro"/>
</dbReference>
<comment type="caution">
    <text evidence="1">The sequence shown here is derived from an EMBL/GenBank/DDBJ whole genome shotgun (WGS) entry which is preliminary data.</text>
</comment>
<dbReference type="EMBL" id="AYZH01000002">
    <property type="protein sequence ID" value="KRN03082.1"/>
    <property type="molecule type" value="Genomic_DNA"/>
</dbReference>
<evidence type="ECO:0000313" key="2">
    <source>
        <dbReference type="Proteomes" id="UP000051589"/>
    </source>
</evidence>
<dbReference type="Proteomes" id="UP000051589">
    <property type="component" value="Unassembled WGS sequence"/>
</dbReference>
<dbReference type="InterPro" id="IPR014746">
    <property type="entry name" value="Gln_synth/guanido_kin_cat_dom"/>
</dbReference>
<dbReference type="Gene3D" id="3.30.590.20">
    <property type="match status" value="1"/>
</dbReference>
<name>A0A0R2DRU7_9LACO</name>
<gene>
    <name evidence="1" type="ORF">FD13_GL000836</name>
</gene>
<sequence length="221" mass="25362">MHYLELRNFDNSPFAPDGVSQQGLRFLKIFLAYLLTKPLPNRDLTNDLATAQERNQLVALEAPDQPTAFRAEGQSLFLEMREMLHHLEDPVDGAVLDDLEQRLIQPELTPAAKLVAQMKDGSLMAFGTDLANTWTHERRTTKPLLPRLTRLNDRTQRFVMAAIQAGVRFYEISDGREGDLLMFTYDGITQILQDKEMRGRHPEQRLRELFPELPPLVVHQS</sequence>
<dbReference type="GO" id="GO:0006750">
    <property type="term" value="P:glutathione biosynthetic process"/>
    <property type="evidence" value="ECO:0007669"/>
    <property type="project" value="UniProtKB-UniPathway"/>
</dbReference>
<dbReference type="PATRIC" id="fig|1423803.3.peg.833"/>
<evidence type="ECO:0000313" key="1">
    <source>
        <dbReference type="EMBL" id="KRN03082.1"/>
    </source>
</evidence>
<dbReference type="GO" id="GO:0046872">
    <property type="term" value="F:metal ion binding"/>
    <property type="evidence" value="ECO:0007669"/>
    <property type="project" value="TreeGrafter"/>
</dbReference>
<dbReference type="UniPathway" id="UPA00142">
    <property type="reaction ID" value="UER00209"/>
</dbReference>
<accession>A0A0R2DRU7</accession>
<dbReference type="PANTHER" id="PTHR38761:SF1">
    <property type="entry name" value="GLUTAMATE--CYSTEINE LIGASE"/>
    <property type="match status" value="1"/>
</dbReference>
<proteinExistence type="predicted"/>
<dbReference type="GO" id="GO:0005829">
    <property type="term" value="C:cytosol"/>
    <property type="evidence" value="ECO:0007669"/>
    <property type="project" value="TreeGrafter"/>
</dbReference>
<keyword evidence="2" id="KW-1185">Reference proteome</keyword>